<comment type="caution">
    <text evidence="4">The sequence shown here is derived from an EMBL/GenBank/DDBJ whole genome shotgun (WGS) entry which is preliminary data.</text>
</comment>
<proteinExistence type="predicted"/>
<feature type="compositionally biased region" description="Polar residues" evidence="2">
    <location>
        <begin position="220"/>
        <end position="236"/>
    </location>
</feature>
<reference evidence="4" key="1">
    <citation type="journal article" date="2004" name="Nature">
        <title>Genome duplication in the teleost fish Tetraodon nigroviridis reveals the early vertebrate proto-karyotype.</title>
        <authorList>
            <person name="Jaillon O."/>
            <person name="Aury J.-M."/>
            <person name="Brunet F."/>
            <person name="Petit J.-L."/>
            <person name="Stange-Thomann N."/>
            <person name="Mauceli E."/>
            <person name="Bouneau L."/>
            <person name="Fischer C."/>
            <person name="Ozouf-Costaz C."/>
            <person name="Bernot A."/>
            <person name="Nicaud S."/>
            <person name="Jaffe D."/>
            <person name="Fisher S."/>
            <person name="Lutfalla G."/>
            <person name="Dossat C."/>
            <person name="Segurens B."/>
            <person name="Dasilva C."/>
            <person name="Salanoubat M."/>
            <person name="Levy M."/>
            <person name="Boudet N."/>
            <person name="Castellano S."/>
            <person name="Anthouard V."/>
            <person name="Jubin C."/>
            <person name="Castelli V."/>
            <person name="Katinka M."/>
            <person name="Vacherie B."/>
            <person name="Biemont C."/>
            <person name="Skalli Z."/>
            <person name="Cattolico L."/>
            <person name="Poulain J."/>
            <person name="De Berardinis V."/>
            <person name="Cruaud C."/>
            <person name="Duprat S."/>
            <person name="Brottier P."/>
            <person name="Coutanceau J.-P."/>
            <person name="Gouzy J."/>
            <person name="Parra G."/>
            <person name="Lardier G."/>
            <person name="Chapple C."/>
            <person name="McKernan K.J."/>
            <person name="McEwan P."/>
            <person name="Bosak S."/>
            <person name="Kellis M."/>
            <person name="Volff J.-N."/>
            <person name="Guigo R."/>
            <person name="Zody M.C."/>
            <person name="Mesirov J."/>
            <person name="Lindblad-Toh K."/>
            <person name="Birren B."/>
            <person name="Nusbaum C."/>
            <person name="Kahn D."/>
            <person name="Robinson-Rechavi M."/>
            <person name="Laudet V."/>
            <person name="Schachter V."/>
            <person name="Quetier F."/>
            <person name="Saurin W."/>
            <person name="Scarpelli C."/>
            <person name="Wincker P."/>
            <person name="Lander E.S."/>
            <person name="Weissenbach J."/>
            <person name="Roest Crollius H."/>
        </authorList>
    </citation>
    <scope>NUCLEOTIDE SEQUENCE [LARGE SCALE GENOMIC DNA]</scope>
</reference>
<protein>
    <submittedName>
        <fullName evidence="4">(spotted green pufferfish) hypothetical protein</fullName>
    </submittedName>
</protein>
<name>Q4TFR2_TETNG</name>
<evidence type="ECO:0000259" key="3">
    <source>
        <dbReference type="Pfam" id="PF10565"/>
    </source>
</evidence>
<dbReference type="OrthoDB" id="8964446at2759"/>
<accession>Q4TFR2</accession>
<feature type="domain" description="Glutamate [NMDA] receptor epsilon subunit C-terminal" evidence="3">
    <location>
        <begin position="66"/>
        <end position="252"/>
    </location>
</feature>
<organism evidence="4">
    <name type="scientific">Tetraodon nigroviridis</name>
    <name type="common">Spotted green pufferfish</name>
    <name type="synonym">Chelonodon nigroviridis</name>
    <dbReference type="NCBI Taxonomy" id="99883"/>
    <lineage>
        <taxon>Eukaryota</taxon>
        <taxon>Metazoa</taxon>
        <taxon>Chordata</taxon>
        <taxon>Craniata</taxon>
        <taxon>Vertebrata</taxon>
        <taxon>Euteleostomi</taxon>
        <taxon>Actinopterygii</taxon>
        <taxon>Neopterygii</taxon>
        <taxon>Teleostei</taxon>
        <taxon>Neoteleostei</taxon>
        <taxon>Acanthomorphata</taxon>
        <taxon>Eupercaria</taxon>
        <taxon>Tetraodontiformes</taxon>
        <taxon>Tetradontoidea</taxon>
        <taxon>Tetraodontidae</taxon>
        <taxon>Tetraodon</taxon>
    </lineage>
</organism>
<feature type="compositionally biased region" description="Polar residues" evidence="2">
    <location>
        <begin position="84"/>
        <end position="104"/>
    </location>
</feature>
<gene>
    <name evidence="4" type="ORF">GSTENG00001500001</name>
</gene>
<feature type="compositionally biased region" description="Pro residues" evidence="2">
    <location>
        <begin position="146"/>
        <end position="156"/>
    </location>
</feature>
<feature type="compositionally biased region" description="Low complexity" evidence="2">
    <location>
        <begin position="134"/>
        <end position="145"/>
    </location>
</feature>
<reference evidence="4" key="2">
    <citation type="submission" date="2004-02" db="EMBL/GenBank/DDBJ databases">
        <authorList>
            <consortium name="Genoscope"/>
            <consortium name="Whitehead Institute Centre for Genome Research"/>
        </authorList>
    </citation>
    <scope>NUCLEOTIDE SEQUENCE</scope>
</reference>
<dbReference type="Pfam" id="PF10565">
    <property type="entry name" value="NMDAR2_C"/>
    <property type="match status" value="2"/>
</dbReference>
<evidence type="ECO:0000313" key="4">
    <source>
        <dbReference type="EMBL" id="CAF88270.1"/>
    </source>
</evidence>
<evidence type="ECO:0000256" key="1">
    <source>
        <dbReference type="ARBA" id="ARBA00022729"/>
    </source>
</evidence>
<evidence type="ECO:0000256" key="2">
    <source>
        <dbReference type="SAM" id="MobiDB-lite"/>
    </source>
</evidence>
<feature type="non-terminal residue" evidence="4">
    <location>
        <position position="1"/>
    </location>
</feature>
<keyword evidence="1" id="KW-0732">Signal</keyword>
<feature type="region of interest" description="Disordered" evidence="2">
    <location>
        <begin position="84"/>
        <end position="118"/>
    </location>
</feature>
<dbReference type="AlphaFoldDB" id="Q4TFR2"/>
<feature type="domain" description="Glutamate [NMDA] receptor epsilon subunit C-terminal" evidence="3">
    <location>
        <begin position="1"/>
        <end position="64"/>
    </location>
</feature>
<dbReference type="KEGG" id="tng:GSTEN00001500G001"/>
<sequence>GIWSCIHGVHIDMKKKKPELNFSPQANMLHLLKSAKSVALSSPKRNTVLLQPSILDVMTGKGFLSLSGRHKNLLNNAAPFSVQQKGSSLQTSPNKPHLSISNDNGKSRLAGLAGDASKPRALWKKSVETLKTQPSVISPGLGPGSSPAPGPGPPPMKSQRYLPEEPPPPHSDISECSSRPPSHKDSDSMGARGGFKAINQLRKRGGGTGGGGSSKIYSIDSDQASLQSAPLYQRDSQGGGDDHSYPPDLFPLTAPTRTRQTRPFCS</sequence>
<feature type="compositionally biased region" description="Polar residues" evidence="2">
    <location>
        <begin position="255"/>
        <end position="266"/>
    </location>
</feature>
<dbReference type="EMBL" id="CAAE01004267">
    <property type="protein sequence ID" value="CAF88270.1"/>
    <property type="molecule type" value="Genomic_DNA"/>
</dbReference>
<feature type="region of interest" description="Disordered" evidence="2">
    <location>
        <begin position="133"/>
        <end position="266"/>
    </location>
</feature>
<dbReference type="InterPro" id="IPR018884">
    <property type="entry name" value="NMDAR2_C"/>
</dbReference>